<dbReference type="InterPro" id="IPR036188">
    <property type="entry name" value="FAD/NAD-bd_sf"/>
</dbReference>
<dbReference type="GO" id="GO:0016020">
    <property type="term" value="C:membrane"/>
    <property type="evidence" value="ECO:0007669"/>
    <property type="project" value="TreeGrafter"/>
</dbReference>
<evidence type="ECO:0000313" key="7">
    <source>
        <dbReference type="EMBL" id="MBT9292647.1"/>
    </source>
</evidence>
<feature type="domain" description="Glucose-methanol-choline oxidoreductase N-terminal" evidence="6">
    <location>
        <begin position="256"/>
        <end position="270"/>
    </location>
</feature>
<gene>
    <name evidence="7" type="ORF">KL771_24515</name>
</gene>
<accession>A0A947DBH0</accession>
<dbReference type="PROSITE" id="PS00624">
    <property type="entry name" value="GMC_OXRED_2"/>
    <property type="match status" value="1"/>
</dbReference>
<dbReference type="Gene3D" id="3.50.50.60">
    <property type="entry name" value="FAD/NAD(P)-binding domain"/>
    <property type="match status" value="1"/>
</dbReference>
<dbReference type="GO" id="GO:0050660">
    <property type="term" value="F:flavin adenine dinucleotide binding"/>
    <property type="evidence" value="ECO:0007669"/>
    <property type="project" value="InterPro"/>
</dbReference>
<dbReference type="PANTHER" id="PTHR11552">
    <property type="entry name" value="GLUCOSE-METHANOL-CHOLINE GMC OXIDOREDUCTASE"/>
    <property type="match status" value="1"/>
</dbReference>
<dbReference type="EMBL" id="JAHHZF010000014">
    <property type="protein sequence ID" value="MBT9292647.1"/>
    <property type="molecule type" value="Genomic_DNA"/>
</dbReference>
<comment type="cofactor">
    <cofactor evidence="1 5">
        <name>FAD</name>
        <dbReference type="ChEBI" id="CHEBI:57692"/>
    </cofactor>
</comment>
<evidence type="ECO:0000256" key="3">
    <source>
        <dbReference type="ARBA" id="ARBA00022630"/>
    </source>
</evidence>
<evidence type="ECO:0000256" key="2">
    <source>
        <dbReference type="ARBA" id="ARBA00010790"/>
    </source>
</evidence>
<dbReference type="InterPro" id="IPR012132">
    <property type="entry name" value="GMC_OxRdtase"/>
</dbReference>
<dbReference type="PIRSF" id="PIRSF000137">
    <property type="entry name" value="Alcohol_oxidase"/>
    <property type="match status" value="1"/>
</dbReference>
<dbReference type="SUPFAM" id="SSF54373">
    <property type="entry name" value="FAD-linked reductases, C-terminal domain"/>
    <property type="match status" value="1"/>
</dbReference>
<comment type="caution">
    <text evidence="7">The sequence shown here is derived from an EMBL/GenBank/DDBJ whole genome shotgun (WGS) entry which is preliminary data.</text>
</comment>
<dbReference type="Pfam" id="PF00732">
    <property type="entry name" value="GMC_oxred_N"/>
    <property type="match status" value="1"/>
</dbReference>
<evidence type="ECO:0000256" key="4">
    <source>
        <dbReference type="ARBA" id="ARBA00022827"/>
    </source>
</evidence>
<dbReference type="PANTHER" id="PTHR11552:SF147">
    <property type="entry name" value="CHOLINE DEHYDROGENASE, MITOCHONDRIAL"/>
    <property type="match status" value="1"/>
</dbReference>
<name>A0A947DBH0_9HYPH</name>
<proteinExistence type="inferred from homology"/>
<keyword evidence="3" id="KW-0285">Flavoprotein</keyword>
<dbReference type="PROSITE" id="PS51257">
    <property type="entry name" value="PROKAR_LIPOPROTEIN"/>
    <property type="match status" value="1"/>
</dbReference>
<feature type="binding site" evidence="5">
    <location>
        <begin position="94"/>
        <end position="97"/>
    </location>
    <ligand>
        <name>FAD</name>
        <dbReference type="ChEBI" id="CHEBI:57692"/>
    </ligand>
</feature>
<dbReference type="GO" id="GO:0008812">
    <property type="term" value="F:choline dehydrogenase activity"/>
    <property type="evidence" value="ECO:0007669"/>
    <property type="project" value="TreeGrafter"/>
</dbReference>
<dbReference type="Pfam" id="PF05199">
    <property type="entry name" value="GMC_oxred_C"/>
    <property type="match status" value="1"/>
</dbReference>
<comment type="similarity">
    <text evidence="2">Belongs to the GMC oxidoreductase family.</text>
</comment>
<dbReference type="Proteomes" id="UP000766595">
    <property type="component" value="Unassembled WGS sequence"/>
</dbReference>
<keyword evidence="4 5" id="KW-0274">FAD</keyword>
<dbReference type="InterPro" id="IPR000172">
    <property type="entry name" value="GMC_OxRdtase_N"/>
</dbReference>
<organism evidence="7 8">
    <name type="scientific">Prosthecodimorpha staleyi</name>
    <dbReference type="NCBI Taxonomy" id="2840188"/>
    <lineage>
        <taxon>Bacteria</taxon>
        <taxon>Pseudomonadati</taxon>
        <taxon>Pseudomonadota</taxon>
        <taxon>Alphaproteobacteria</taxon>
        <taxon>Hyphomicrobiales</taxon>
        <taxon>Ancalomicrobiaceae</taxon>
        <taxon>Prosthecodimorpha</taxon>
    </lineage>
</organism>
<dbReference type="Gene3D" id="3.30.560.10">
    <property type="entry name" value="Glucose Oxidase, domain 3"/>
    <property type="match status" value="1"/>
</dbReference>
<dbReference type="SUPFAM" id="SSF51905">
    <property type="entry name" value="FAD/NAD(P)-binding domain"/>
    <property type="match status" value="1"/>
</dbReference>
<reference evidence="7 8" key="1">
    <citation type="submission" date="2021-06" db="EMBL/GenBank/DDBJ databases">
        <authorList>
            <person name="Grouzdev D.S."/>
            <person name="Koziaeva V."/>
        </authorList>
    </citation>
    <scope>NUCLEOTIDE SEQUENCE [LARGE SCALE GENOMIC DNA]</scope>
    <source>
        <strain evidence="7 8">22</strain>
    </source>
</reference>
<dbReference type="InterPro" id="IPR007867">
    <property type="entry name" value="GMC_OxRtase_C"/>
</dbReference>
<evidence type="ECO:0000259" key="6">
    <source>
        <dbReference type="PROSITE" id="PS00624"/>
    </source>
</evidence>
<dbReference type="GO" id="GO:0019285">
    <property type="term" value="P:glycine betaine biosynthetic process from choline"/>
    <property type="evidence" value="ECO:0007669"/>
    <property type="project" value="TreeGrafter"/>
</dbReference>
<protein>
    <submittedName>
        <fullName evidence="7">GMC family oxidoreductase N-terminal domain-containing protein</fullName>
    </submittedName>
</protein>
<evidence type="ECO:0000313" key="8">
    <source>
        <dbReference type="Proteomes" id="UP000766595"/>
    </source>
</evidence>
<sequence length="540" mass="57685">MSRMQEFDFVVVGGGSAGCVVAARLSEDASVDTCLLEAGPSDWNPLYRVPMLAGRLYRARPNNWFYETEPQPHLDGRRIFWPRGRMLGGSFIFNGMVYIRGAAADFDGWAQRGNPGWSHADVLPAFRKSEGFAGPADRHHGTDGPLPVTPASRAYGLFDRFIEAGVAAGHPLNPDFNGDRQAGVGFYHFNIRNGRRQTTATTFLAPARRRRNLTVRPSVRALRLVVEGGRIAGVEVLSGGRTTTLRARREVILCAGAVNTPQLLLLSGIGPAGHLASVGIRTLHDLPGVGENLHDHLDVAPAFACRQPVSMVDNLRLDRFALNLLRFAATGTGPAGASPIQAGGFFASRDGLDAPDLQAFVLPIAATNAALWMPLPGRRRPTDTFSIRIGPIRPQSRGHLRLRSADPLAAPLIQPNYLAEEADMSATVAGVRLVRDLVSGSAFDGIRGPELAPMAAAQSDAEIAAWVRATASSVYHPVGTARMGPDPMAVVDARLKLRGLDGLRIADASVMPDIVSGNTNAATIMIGERAAAFALADART</sequence>
<dbReference type="AlphaFoldDB" id="A0A947DBH0"/>
<keyword evidence="8" id="KW-1185">Reference proteome</keyword>
<evidence type="ECO:0000256" key="5">
    <source>
        <dbReference type="PIRSR" id="PIRSR000137-2"/>
    </source>
</evidence>
<evidence type="ECO:0000256" key="1">
    <source>
        <dbReference type="ARBA" id="ARBA00001974"/>
    </source>
</evidence>